<name>A0A9X2CXY7_9GAMM</name>
<dbReference type="RefSeq" id="WP_250420001.1">
    <property type="nucleotide sequence ID" value="NZ_JAJKBJ010000001.1"/>
</dbReference>
<feature type="compositionally biased region" description="Polar residues" evidence="1">
    <location>
        <begin position="17"/>
        <end position="28"/>
    </location>
</feature>
<dbReference type="Pfam" id="PF00805">
    <property type="entry name" value="Pentapeptide"/>
    <property type="match status" value="2"/>
</dbReference>
<dbReference type="InterPro" id="IPR001810">
    <property type="entry name" value="F-box_dom"/>
</dbReference>
<dbReference type="InterPro" id="IPR001646">
    <property type="entry name" value="5peptide_repeat"/>
</dbReference>
<comment type="caution">
    <text evidence="3">The sequence shown here is derived from an EMBL/GenBank/DDBJ whole genome shotgun (WGS) entry which is preliminary data.</text>
</comment>
<dbReference type="InterPro" id="IPR051082">
    <property type="entry name" value="Pentapeptide-BTB/POZ_domain"/>
</dbReference>
<evidence type="ECO:0000259" key="2">
    <source>
        <dbReference type="PROSITE" id="PS50181"/>
    </source>
</evidence>
<dbReference type="Pfam" id="PF00646">
    <property type="entry name" value="F-box"/>
    <property type="match status" value="1"/>
</dbReference>
<dbReference type="SUPFAM" id="SSF141571">
    <property type="entry name" value="Pentapeptide repeat-like"/>
    <property type="match status" value="1"/>
</dbReference>
<sequence>MRDPIRVSAEMKGKQSIEGSRNNPNTGQYHFGQQAETRTQLFELDDLENSAFLGLPEELQLQILTQLSLTDLLIVKQTSKALMRLSDIAIADITKPQNIIKYLSQASGIEGNQFITVYQQTPRYKELKTKVANNDNSLTNEEKICYAIARDSSELPAGLVDAMEALDLDKQTRNHLGLIVEVTETQSKMPDKVLELFEANHPRNFVNILTGIQFNGAKLVARNLSYALLVNARFSNPYTNTDMSDINLRGANLTHARLEKCLLRNADLTHANLNHTNLKGADLTNAKLSGANLRNADLTLAQLINVDLRNVDLSDVNLEWTYLKNVRLVPVEAYESPEAMKHFLASFQTSIASHSKGSQRNLQEQLLHDVASQIASSNTMTKMAKEELLQTVLAQYNPKTMPSSIIFFENPCQTLLYGKPKKEEIVEHPLKNEFLKLINSILDDFDSPVAAIPARRNRRRGNVKPERTLNHLVLDNIKAINECLAKDPSLTSSSKICQAFGISASTWHLIFHLNNSPLSEPEQYPAIDYPYVAPSEGDAKKHYASEVFNGALFDVKSLQQIKREELDDYLYGDEDFAVIVQYGNHTVKLGDLLITYEPNGPGSMSLLVQAIDFENKQLKPYFNFDFQAKVSLMPEIYIPVMLFSKYSVPNPNTKPCHLREIEAGYAMKQRIIERVFATQKGPLPQLATTQQTIEEEALSGEKEADNKALVGYNRYTLHGKKQPKTPSSEAASTDPEKRNESVKSPKRSN</sequence>
<feature type="region of interest" description="Disordered" evidence="1">
    <location>
        <begin position="698"/>
        <end position="749"/>
    </location>
</feature>
<feature type="region of interest" description="Disordered" evidence="1">
    <location>
        <begin position="1"/>
        <end position="30"/>
    </location>
</feature>
<accession>A0A9X2CXY7</accession>
<evidence type="ECO:0000313" key="4">
    <source>
        <dbReference type="Proteomes" id="UP001139721"/>
    </source>
</evidence>
<dbReference type="EMBL" id="JAJKBJ010000001">
    <property type="protein sequence ID" value="MCL9682530.1"/>
    <property type="molecule type" value="Genomic_DNA"/>
</dbReference>
<dbReference type="PANTHER" id="PTHR14136:SF17">
    <property type="entry name" value="BTB_POZ DOMAIN-CONTAINING PROTEIN KCTD9"/>
    <property type="match status" value="1"/>
</dbReference>
<feature type="compositionally biased region" description="Basic and acidic residues" evidence="1">
    <location>
        <begin position="1"/>
        <end position="15"/>
    </location>
</feature>
<dbReference type="InterPro" id="IPR036047">
    <property type="entry name" value="F-box-like_dom_sf"/>
</dbReference>
<dbReference type="AlphaFoldDB" id="A0A9X2CXY7"/>
<feature type="compositionally biased region" description="Basic and acidic residues" evidence="1">
    <location>
        <begin position="734"/>
        <end position="743"/>
    </location>
</feature>
<dbReference type="Gene3D" id="2.160.20.80">
    <property type="entry name" value="E3 ubiquitin-protein ligase SopA"/>
    <property type="match status" value="1"/>
</dbReference>
<dbReference type="Proteomes" id="UP001139721">
    <property type="component" value="Unassembled WGS sequence"/>
</dbReference>
<gene>
    <name evidence="3" type="ORF">LOX96_00290</name>
</gene>
<dbReference type="SUPFAM" id="SSF81383">
    <property type="entry name" value="F-box domain"/>
    <property type="match status" value="1"/>
</dbReference>
<reference evidence="3" key="1">
    <citation type="submission" date="2021-11" db="EMBL/GenBank/DDBJ databases">
        <title>Legionella maioricencis sp. nov., a new species isolated from hot water samples in Mallorca.</title>
        <authorList>
            <person name="Crespi S."/>
            <person name="Drasar V."/>
            <person name="Salva-Serra F."/>
            <person name="Jaen-Luchoro D."/>
            <person name="Pineiro-Iglesias B."/>
            <person name="Aliaga F."/>
            <person name="Fernandez-Juarez V."/>
            <person name="Coll G."/>
            <person name="Moore E.R.B."/>
            <person name="Bennasar-Figueras A."/>
        </authorList>
    </citation>
    <scope>NUCLEOTIDE SEQUENCE</scope>
    <source>
        <strain evidence="3">HCPI-6</strain>
    </source>
</reference>
<dbReference type="PROSITE" id="PS50181">
    <property type="entry name" value="FBOX"/>
    <property type="match status" value="1"/>
</dbReference>
<keyword evidence="4" id="KW-1185">Reference proteome</keyword>
<organism evidence="3 4">
    <name type="scientific">Legionella maioricensis</name>
    <dbReference type="NCBI Taxonomy" id="2896528"/>
    <lineage>
        <taxon>Bacteria</taxon>
        <taxon>Pseudomonadati</taxon>
        <taxon>Pseudomonadota</taxon>
        <taxon>Gammaproteobacteria</taxon>
        <taxon>Legionellales</taxon>
        <taxon>Legionellaceae</taxon>
        <taxon>Legionella</taxon>
    </lineage>
</organism>
<dbReference type="CDD" id="cd09917">
    <property type="entry name" value="F-box_SF"/>
    <property type="match status" value="1"/>
</dbReference>
<dbReference type="PANTHER" id="PTHR14136">
    <property type="entry name" value="BTB_POZ DOMAIN-CONTAINING PROTEIN KCTD9"/>
    <property type="match status" value="1"/>
</dbReference>
<feature type="domain" description="F-box" evidence="2">
    <location>
        <begin position="49"/>
        <end position="85"/>
    </location>
</feature>
<evidence type="ECO:0000256" key="1">
    <source>
        <dbReference type="SAM" id="MobiDB-lite"/>
    </source>
</evidence>
<protein>
    <submittedName>
        <fullName evidence="3">Pentapeptide repeat-containing protein</fullName>
    </submittedName>
</protein>
<evidence type="ECO:0000313" key="3">
    <source>
        <dbReference type="EMBL" id="MCL9682530.1"/>
    </source>
</evidence>
<proteinExistence type="predicted"/>